<feature type="non-terminal residue" evidence="1">
    <location>
        <position position="71"/>
    </location>
</feature>
<gene>
    <name evidence="1" type="ORF">TSPGSL018_23485</name>
</gene>
<name>A0A061RXK0_9CHLO</name>
<dbReference type="EMBL" id="GBEZ01010367">
    <property type="protein sequence ID" value="JAC75301.1"/>
    <property type="molecule type" value="Transcribed_RNA"/>
</dbReference>
<reference evidence="1" key="1">
    <citation type="submission" date="2014-05" db="EMBL/GenBank/DDBJ databases">
        <title>The transcriptome of the halophilic microalga Tetraselmis sp. GSL018 isolated from the Great Salt Lake, Utah.</title>
        <authorList>
            <person name="Jinkerson R.E."/>
            <person name="D'Adamo S."/>
            <person name="Posewitz M.C."/>
        </authorList>
    </citation>
    <scope>NUCLEOTIDE SEQUENCE</scope>
    <source>
        <strain evidence="1">GSL018</strain>
    </source>
</reference>
<dbReference type="AlphaFoldDB" id="A0A061RXK0"/>
<proteinExistence type="predicted"/>
<evidence type="ECO:0000313" key="1">
    <source>
        <dbReference type="EMBL" id="JAC75301.1"/>
    </source>
</evidence>
<organism evidence="1">
    <name type="scientific">Tetraselmis sp. GSL018</name>
    <dbReference type="NCBI Taxonomy" id="582737"/>
    <lineage>
        <taxon>Eukaryota</taxon>
        <taxon>Viridiplantae</taxon>
        <taxon>Chlorophyta</taxon>
        <taxon>core chlorophytes</taxon>
        <taxon>Chlorodendrophyceae</taxon>
        <taxon>Chlorodendrales</taxon>
        <taxon>Chlorodendraceae</taxon>
        <taxon>Tetraselmis</taxon>
    </lineage>
</organism>
<feature type="non-terminal residue" evidence="1">
    <location>
        <position position="1"/>
    </location>
</feature>
<sequence length="71" mass="7951">SVLQLTSLKAFSAQEFPDRAETIILYVFVITNLWLIKIDIQATTYAIGFSSKLQLLQGSFKSVVQRAMLKG</sequence>
<accession>A0A061RXK0</accession>
<protein>
    <submittedName>
        <fullName evidence="1">Uncharacterized protein</fullName>
    </submittedName>
</protein>